<dbReference type="Gene3D" id="3.90.70.10">
    <property type="entry name" value="Cysteine proteinases"/>
    <property type="match status" value="1"/>
</dbReference>
<dbReference type="AlphaFoldDB" id="A0A5J4W1H3"/>
<dbReference type="SUPFAM" id="SSF57850">
    <property type="entry name" value="RING/U-box"/>
    <property type="match status" value="1"/>
</dbReference>
<dbReference type="OrthoDB" id="10263353at2759"/>
<dbReference type="GO" id="GO:0008270">
    <property type="term" value="F:zinc ion binding"/>
    <property type="evidence" value="ECO:0007669"/>
    <property type="project" value="UniProtKB-KW"/>
</dbReference>
<dbReference type="Gene3D" id="3.30.40.10">
    <property type="entry name" value="Zinc/RING finger domain, C3HC4 (zinc finger)"/>
    <property type="match status" value="1"/>
</dbReference>
<dbReference type="PANTHER" id="PTHR21646:SF16">
    <property type="entry name" value="U4_U6.U5 TRI-SNRNP-ASSOCIATED PROTEIN 2"/>
    <property type="match status" value="1"/>
</dbReference>
<dbReference type="PROSITE" id="PS50271">
    <property type="entry name" value="ZF_UBP"/>
    <property type="match status" value="1"/>
</dbReference>
<dbReference type="SUPFAM" id="SSF54001">
    <property type="entry name" value="Cysteine proteinases"/>
    <property type="match status" value="1"/>
</dbReference>
<dbReference type="Pfam" id="PF02148">
    <property type="entry name" value="zf-UBP"/>
    <property type="match status" value="1"/>
</dbReference>
<accession>A0A5J4W1H3</accession>
<dbReference type="InterPro" id="IPR013083">
    <property type="entry name" value="Znf_RING/FYVE/PHD"/>
</dbReference>
<evidence type="ECO:0000256" key="1">
    <source>
        <dbReference type="PROSITE-ProRule" id="PRU00502"/>
    </source>
</evidence>
<dbReference type="InterPro" id="IPR038765">
    <property type="entry name" value="Papain-like_cys_pep_sf"/>
</dbReference>
<gene>
    <name evidence="3" type="ORF">EZS28_015748</name>
</gene>
<protein>
    <submittedName>
        <fullName evidence="3">Putative U4/U6.U5 tri-snRNP-associated protein 2</fullName>
    </submittedName>
</protein>
<evidence type="ECO:0000259" key="2">
    <source>
        <dbReference type="PROSITE" id="PS50271"/>
    </source>
</evidence>
<dbReference type="GO" id="GO:0004843">
    <property type="term" value="F:cysteine-type deubiquitinase activity"/>
    <property type="evidence" value="ECO:0007669"/>
    <property type="project" value="InterPro"/>
</dbReference>
<feature type="domain" description="UBP-type" evidence="2">
    <location>
        <begin position="25"/>
        <end position="122"/>
    </location>
</feature>
<dbReference type="GO" id="GO:0016579">
    <property type="term" value="P:protein deubiquitination"/>
    <property type="evidence" value="ECO:0007669"/>
    <property type="project" value="InterPro"/>
</dbReference>
<keyword evidence="1" id="KW-0479">Metal-binding</keyword>
<reference evidence="3 4" key="1">
    <citation type="submission" date="2019-03" db="EMBL/GenBank/DDBJ databases">
        <title>Single cell metagenomics reveals metabolic interactions within the superorganism composed of flagellate Streblomastix strix and complex community of Bacteroidetes bacteria on its surface.</title>
        <authorList>
            <person name="Treitli S.C."/>
            <person name="Kolisko M."/>
            <person name="Husnik F."/>
            <person name="Keeling P."/>
            <person name="Hampl V."/>
        </authorList>
    </citation>
    <scope>NUCLEOTIDE SEQUENCE [LARGE SCALE GENOMIC DNA]</scope>
    <source>
        <strain evidence="3">ST1C</strain>
    </source>
</reference>
<keyword evidence="1" id="KW-0862">Zinc</keyword>
<dbReference type="PANTHER" id="PTHR21646">
    <property type="entry name" value="UBIQUITIN CARBOXYL-TERMINAL HYDROLASE"/>
    <property type="match status" value="1"/>
</dbReference>
<evidence type="ECO:0000313" key="4">
    <source>
        <dbReference type="Proteomes" id="UP000324800"/>
    </source>
</evidence>
<dbReference type="Proteomes" id="UP000324800">
    <property type="component" value="Unassembled WGS sequence"/>
</dbReference>
<dbReference type="InterPro" id="IPR001394">
    <property type="entry name" value="Peptidase_C19_UCH"/>
</dbReference>
<comment type="caution">
    <text evidence="3">The sequence shown here is derived from an EMBL/GenBank/DDBJ whole genome shotgun (WGS) entry which is preliminary data.</text>
</comment>
<proteinExistence type="predicted"/>
<dbReference type="SMART" id="SM00290">
    <property type="entry name" value="ZnF_UBP"/>
    <property type="match status" value="1"/>
</dbReference>
<organism evidence="3 4">
    <name type="scientific">Streblomastix strix</name>
    <dbReference type="NCBI Taxonomy" id="222440"/>
    <lineage>
        <taxon>Eukaryota</taxon>
        <taxon>Metamonada</taxon>
        <taxon>Preaxostyla</taxon>
        <taxon>Oxymonadida</taxon>
        <taxon>Streblomastigidae</taxon>
        <taxon>Streblomastix</taxon>
    </lineage>
</organism>
<dbReference type="InterPro" id="IPR001607">
    <property type="entry name" value="Znf_UBP"/>
</dbReference>
<dbReference type="Pfam" id="PF00443">
    <property type="entry name" value="UCH"/>
    <property type="match status" value="1"/>
</dbReference>
<keyword evidence="1" id="KW-0863">Zinc-finger</keyword>
<evidence type="ECO:0000313" key="3">
    <source>
        <dbReference type="EMBL" id="KAA6388727.1"/>
    </source>
</evidence>
<sequence length="328" mass="36574">MIQSKKRARQDDTLESGLPNKTQKIECPYLNTINRSILDFDFEKKCSVTLSNVNVYACLVCGRYFQGRGQSTMAFKHALQEDHHVFMNMDSLKAYCLPEGYEVIDFSLDDIKRVIRPRISEELIKKLDDGRSVIECKALNGTIFYPGFIGLNNIGNNGYINTVVQALIRVSDFRNYFLSDKTYDQIKQSSFVIPPTSSSSTSSSQEQLPITSSNQFILSSVYGELVRKMFNTANFKPHVSPHSFVQLIDILSQKRFPVNDHEMGVQRLGMNVGRGDDGAGGGTLMSGAGSYSSFNSSNTNSLISTIYSSTSTTAGVRIYCLVFESYCS</sequence>
<name>A0A5J4W1H3_9EUKA</name>
<dbReference type="InterPro" id="IPR050185">
    <property type="entry name" value="Ub_carboxyl-term_hydrolase"/>
</dbReference>
<dbReference type="EMBL" id="SNRW01003867">
    <property type="protein sequence ID" value="KAA6388727.1"/>
    <property type="molecule type" value="Genomic_DNA"/>
</dbReference>